<dbReference type="OrthoDB" id="10253408at2759"/>
<dbReference type="SMR" id="A0A1S3X0X7"/>
<dbReference type="PROSITE" id="PS00639">
    <property type="entry name" value="THIOL_PROTEASE_HIS"/>
    <property type="match status" value="1"/>
</dbReference>
<dbReference type="OMA" id="NEYIMMQ"/>
<dbReference type="InterPro" id="IPR025661">
    <property type="entry name" value="Pept_asp_AS"/>
</dbReference>
<dbReference type="SMART" id="SM00645">
    <property type="entry name" value="Pept_C1"/>
    <property type="match status" value="1"/>
</dbReference>
<dbReference type="InterPro" id="IPR025660">
    <property type="entry name" value="Pept_his_AS"/>
</dbReference>
<dbReference type="InterPro" id="IPR013128">
    <property type="entry name" value="Peptidase_C1A"/>
</dbReference>
<comment type="similarity">
    <text evidence="1">Belongs to the peptidase C1 family.</text>
</comment>
<dbReference type="STRING" id="4097.A0A1S3X0X7"/>
<dbReference type="GO" id="GO:0051603">
    <property type="term" value="P:proteolysis involved in protein catabolic process"/>
    <property type="evidence" value="ECO:0000318"/>
    <property type="project" value="GO_Central"/>
</dbReference>
<dbReference type="PROSITE" id="PS00640">
    <property type="entry name" value="THIOL_PROTEASE_ASN"/>
    <property type="match status" value="1"/>
</dbReference>
<dbReference type="InterPro" id="IPR038765">
    <property type="entry name" value="Papain-like_cys_pep_sf"/>
</dbReference>
<evidence type="ECO:0000256" key="1">
    <source>
        <dbReference type="ARBA" id="ARBA00008455"/>
    </source>
</evidence>
<dbReference type="Pfam" id="PF00112">
    <property type="entry name" value="Peptidase_C1"/>
    <property type="match status" value="1"/>
</dbReference>
<evidence type="ECO:0000313" key="4">
    <source>
        <dbReference type="RefSeq" id="XP_016433574.1"/>
    </source>
</evidence>
<dbReference type="KEGG" id="nta:107760067"/>
<keyword evidence="2" id="KW-1015">Disulfide bond</keyword>
<dbReference type="AlphaFoldDB" id="A0A1S3X0X7"/>
<dbReference type="PANTHER" id="PTHR12411">
    <property type="entry name" value="CYSTEINE PROTEASE FAMILY C1-RELATED"/>
    <property type="match status" value="1"/>
</dbReference>
<organism evidence="4">
    <name type="scientific">Nicotiana tabacum</name>
    <name type="common">Common tobacco</name>
    <dbReference type="NCBI Taxonomy" id="4097"/>
    <lineage>
        <taxon>Eukaryota</taxon>
        <taxon>Viridiplantae</taxon>
        <taxon>Streptophyta</taxon>
        <taxon>Embryophyta</taxon>
        <taxon>Tracheophyta</taxon>
        <taxon>Spermatophyta</taxon>
        <taxon>Magnoliopsida</taxon>
        <taxon>eudicotyledons</taxon>
        <taxon>Gunneridae</taxon>
        <taxon>Pentapetalae</taxon>
        <taxon>asterids</taxon>
        <taxon>lamiids</taxon>
        <taxon>Solanales</taxon>
        <taxon>Solanaceae</taxon>
        <taxon>Nicotianoideae</taxon>
        <taxon>Nicotianeae</taxon>
        <taxon>Nicotiana</taxon>
    </lineage>
</organism>
<dbReference type="PaxDb" id="4097-A0A1S3X0X7"/>
<feature type="domain" description="Peptidase C1A papain C-terminal" evidence="3">
    <location>
        <begin position="1"/>
        <end position="142"/>
    </location>
</feature>
<dbReference type="GO" id="GO:0005764">
    <property type="term" value="C:lysosome"/>
    <property type="evidence" value="ECO:0000318"/>
    <property type="project" value="GO_Central"/>
</dbReference>
<dbReference type="SUPFAM" id="SSF54001">
    <property type="entry name" value="Cysteine proteinases"/>
    <property type="match status" value="1"/>
</dbReference>
<gene>
    <name evidence="4" type="primary">LOC107760067</name>
</gene>
<sequence>CLFPTGITTESNYPYKGTDSTCKTRKESNHAIKITGYEDVPANSESALLSVVANQPVSVAIDASGSDFHFYSSSVFTGECGTKLDHGVTTIGYGKTNDRTKYWLVKNSWGTSWGENGYIRMQRGIDAAEGICGIDMQASYLTA</sequence>
<feature type="non-terminal residue" evidence="4">
    <location>
        <position position="1"/>
    </location>
</feature>
<evidence type="ECO:0000259" key="3">
    <source>
        <dbReference type="SMART" id="SM00645"/>
    </source>
</evidence>
<dbReference type="RefSeq" id="XP_016433574.1">
    <property type="nucleotide sequence ID" value="XM_016578088.1"/>
</dbReference>
<dbReference type="GO" id="GO:0004197">
    <property type="term" value="F:cysteine-type endopeptidase activity"/>
    <property type="evidence" value="ECO:0000318"/>
    <property type="project" value="GO_Central"/>
</dbReference>
<proteinExistence type="inferred from homology"/>
<protein>
    <submittedName>
        <fullName evidence="4">Vignain-like</fullName>
    </submittedName>
</protein>
<reference evidence="4" key="1">
    <citation type="submission" date="2025-08" db="UniProtKB">
        <authorList>
            <consortium name="RefSeq"/>
        </authorList>
    </citation>
    <scope>IDENTIFICATION</scope>
</reference>
<evidence type="ECO:0000256" key="2">
    <source>
        <dbReference type="ARBA" id="ARBA00023157"/>
    </source>
</evidence>
<dbReference type="CDD" id="cd02248">
    <property type="entry name" value="Peptidase_C1A"/>
    <property type="match status" value="1"/>
</dbReference>
<dbReference type="InterPro" id="IPR000668">
    <property type="entry name" value="Peptidase_C1A_C"/>
</dbReference>
<dbReference type="GO" id="GO:0005615">
    <property type="term" value="C:extracellular space"/>
    <property type="evidence" value="ECO:0000318"/>
    <property type="project" value="GO_Central"/>
</dbReference>
<dbReference type="InterPro" id="IPR039417">
    <property type="entry name" value="Peptidase_C1A_papain-like"/>
</dbReference>
<dbReference type="Gene3D" id="3.90.70.10">
    <property type="entry name" value="Cysteine proteinases"/>
    <property type="match status" value="1"/>
</dbReference>
<accession>A0A1S3X0X7</accession>
<name>A0A1S3X0X7_TOBAC</name>